<organism evidence="2 3">
    <name type="scientific">Marinomonas profundi</name>
    <dbReference type="NCBI Taxonomy" id="2726122"/>
    <lineage>
        <taxon>Bacteria</taxon>
        <taxon>Pseudomonadati</taxon>
        <taxon>Pseudomonadota</taxon>
        <taxon>Gammaproteobacteria</taxon>
        <taxon>Oceanospirillales</taxon>
        <taxon>Oceanospirillaceae</taxon>
        <taxon>Marinomonas</taxon>
    </lineage>
</organism>
<evidence type="ECO:0000313" key="3">
    <source>
        <dbReference type="Proteomes" id="UP000586067"/>
    </source>
</evidence>
<dbReference type="PANTHER" id="PTHR43852:SF3">
    <property type="entry name" value="NUCLEOTIDYLTRANSFERASE"/>
    <property type="match status" value="1"/>
</dbReference>
<dbReference type="Pfam" id="PF18765">
    <property type="entry name" value="Polbeta"/>
    <property type="match status" value="1"/>
</dbReference>
<dbReference type="InterPro" id="IPR043519">
    <property type="entry name" value="NT_sf"/>
</dbReference>
<evidence type="ECO:0000259" key="1">
    <source>
        <dbReference type="Pfam" id="PF18765"/>
    </source>
</evidence>
<reference evidence="2 3" key="1">
    <citation type="submission" date="2020-04" db="EMBL/GenBank/DDBJ databases">
        <title>Marinomonas sp. M1K-6 isolated from the deep seawater of the Mariana Trench.</title>
        <authorList>
            <person name="Li Y."/>
        </authorList>
    </citation>
    <scope>NUCLEOTIDE SEQUENCE [LARGE SCALE GENOMIC DNA]</scope>
    <source>
        <strain evidence="2 3">M1K-6</strain>
    </source>
</reference>
<comment type="caution">
    <text evidence="2">The sequence shown here is derived from an EMBL/GenBank/DDBJ whole genome shotgun (WGS) entry which is preliminary data.</text>
</comment>
<dbReference type="Proteomes" id="UP000586067">
    <property type="component" value="Unassembled WGS sequence"/>
</dbReference>
<dbReference type="PANTHER" id="PTHR43852">
    <property type="entry name" value="NUCLEOTIDYLTRANSFERASE"/>
    <property type="match status" value="1"/>
</dbReference>
<accession>A0A847R4Y8</accession>
<dbReference type="EMBL" id="JABAEK010000027">
    <property type="protein sequence ID" value="NLQ19071.1"/>
    <property type="molecule type" value="Genomic_DNA"/>
</dbReference>
<proteinExistence type="predicted"/>
<dbReference type="Gene3D" id="3.30.460.10">
    <property type="entry name" value="Beta Polymerase, domain 2"/>
    <property type="match status" value="1"/>
</dbReference>
<dbReference type="SUPFAM" id="SSF81301">
    <property type="entry name" value="Nucleotidyltransferase"/>
    <property type="match status" value="1"/>
</dbReference>
<evidence type="ECO:0000313" key="2">
    <source>
        <dbReference type="EMBL" id="NLQ19071.1"/>
    </source>
</evidence>
<dbReference type="InterPro" id="IPR052930">
    <property type="entry name" value="TA_antitoxin_MntA"/>
</dbReference>
<name>A0A847R4Y8_9GAMM</name>
<sequence length="130" mass="14539">MQPIEVIDTVKKLAASNSDIAALWLYGSRSKGEAHSHSDYDFAVLFNHRLSDPLERRLRPELLALDWSALLGVKDKMISVIDVQIAPIPLAMNAISGQLLCCNNHSTRLVAEGVIMSKAEIDYHYHLTHF</sequence>
<protein>
    <submittedName>
        <fullName evidence="2">Nucleotidyltransferase domain-containing protein</fullName>
    </submittedName>
</protein>
<dbReference type="RefSeq" id="WP_168827442.1">
    <property type="nucleotide sequence ID" value="NZ_CP073013.1"/>
</dbReference>
<keyword evidence="3" id="KW-1185">Reference proteome</keyword>
<gene>
    <name evidence="2" type="ORF">HGG82_15825</name>
</gene>
<dbReference type="GO" id="GO:0016740">
    <property type="term" value="F:transferase activity"/>
    <property type="evidence" value="ECO:0007669"/>
    <property type="project" value="UniProtKB-KW"/>
</dbReference>
<keyword evidence="2" id="KW-0808">Transferase</keyword>
<dbReference type="InterPro" id="IPR041633">
    <property type="entry name" value="Polbeta"/>
</dbReference>
<dbReference type="CDD" id="cd05403">
    <property type="entry name" value="NT_KNTase_like"/>
    <property type="match status" value="1"/>
</dbReference>
<dbReference type="AlphaFoldDB" id="A0A847R4Y8"/>
<feature type="domain" description="Polymerase beta nucleotidyltransferase" evidence="1">
    <location>
        <begin position="9"/>
        <end position="105"/>
    </location>
</feature>